<feature type="transmembrane region" description="Helical" evidence="7">
    <location>
        <begin position="222"/>
        <end position="244"/>
    </location>
</feature>
<dbReference type="InterPro" id="IPR017039">
    <property type="entry name" value="Virul_fac_BrkB"/>
</dbReference>
<dbReference type="HAMAP" id="MF_00672">
    <property type="entry name" value="UPF0761"/>
    <property type="match status" value="1"/>
</dbReference>
<keyword evidence="2 7" id="KW-1003">Cell membrane</keyword>
<feature type="transmembrane region" description="Helical" evidence="7">
    <location>
        <begin position="42"/>
        <end position="68"/>
    </location>
</feature>
<reference evidence="8 9" key="1">
    <citation type="submission" date="2019-01" db="EMBL/GenBank/DDBJ databases">
        <authorList>
            <person name="Chen W.-M."/>
        </authorList>
    </citation>
    <scope>NUCLEOTIDE SEQUENCE [LARGE SCALE GENOMIC DNA]</scope>
    <source>
        <strain evidence="8 9">ICH-3</strain>
    </source>
</reference>
<dbReference type="PANTHER" id="PTHR30213:SF0">
    <property type="entry name" value="UPF0761 MEMBRANE PROTEIN YIHY"/>
    <property type="match status" value="1"/>
</dbReference>
<dbReference type="RefSeq" id="WP_128196369.1">
    <property type="nucleotide sequence ID" value="NZ_SACT01000001.1"/>
</dbReference>
<dbReference type="InterPro" id="IPR036390">
    <property type="entry name" value="WH_DNA-bd_sf"/>
</dbReference>
<dbReference type="Pfam" id="PF03631">
    <property type="entry name" value="Virul_fac_BrkB"/>
    <property type="match status" value="1"/>
</dbReference>
<evidence type="ECO:0000256" key="5">
    <source>
        <dbReference type="ARBA" id="ARBA00022989"/>
    </source>
</evidence>
<organism evidence="8 9">
    <name type="scientific">Rubrivivax albus</name>
    <dbReference type="NCBI Taxonomy" id="2499835"/>
    <lineage>
        <taxon>Bacteria</taxon>
        <taxon>Pseudomonadati</taxon>
        <taxon>Pseudomonadota</taxon>
        <taxon>Betaproteobacteria</taxon>
        <taxon>Burkholderiales</taxon>
        <taxon>Sphaerotilaceae</taxon>
        <taxon>Rubrivivax</taxon>
    </lineage>
</organism>
<dbReference type="Proteomes" id="UP000288178">
    <property type="component" value="Unassembled WGS sequence"/>
</dbReference>
<keyword evidence="9" id="KW-1185">Reference proteome</keyword>
<keyword evidence="4 7" id="KW-0812">Transmembrane</keyword>
<sequence length="404" mass="44022">MSKTLVTAPWREQLQESLHSLREWPWFDTLRTLRQRFGEDRLGLTAGSLTFTTLIALVPLFTVALALFSAFPMFASFQGALEKVLLQALVPEAIAKPVLRALTQFATKARGIGGVGLVLFGATALAMMLTIDRTLNAIWRVRRPRPLGQRLLVYWGALTLGPLVVGISLTLASYAFTASRGMVEALPGGLSLVLDLLEFGLLAAAMAALFHHVPNTWVRWRHAIAGGLFVAVAIELAKAGLAWYLKSVPSLSAVYGTFATLPILMLWVYLAWVIVLLGAVIAAYAPSLSMRVVRQADTPGLRFALSLRALRLIRDRQGASLGDMAAAMRLDPLQLEPVLDQLVAMDWIGRLDEEGAARYVLLTDLERTAAAPLLDTLLLAPSAAVEGFRRETGMDRMSLAALLR</sequence>
<evidence type="ECO:0000256" key="1">
    <source>
        <dbReference type="ARBA" id="ARBA00004651"/>
    </source>
</evidence>
<keyword evidence="3" id="KW-0997">Cell inner membrane</keyword>
<evidence type="ECO:0000256" key="7">
    <source>
        <dbReference type="HAMAP-Rule" id="MF_00672"/>
    </source>
</evidence>
<proteinExistence type="inferred from homology"/>
<feature type="transmembrane region" description="Helical" evidence="7">
    <location>
        <begin position="152"/>
        <end position="176"/>
    </location>
</feature>
<keyword evidence="6 7" id="KW-0472">Membrane</keyword>
<keyword evidence="5 7" id="KW-1133">Transmembrane helix</keyword>
<evidence type="ECO:0000256" key="2">
    <source>
        <dbReference type="ARBA" id="ARBA00022475"/>
    </source>
</evidence>
<name>A0A3S2UBI1_9BURK</name>
<comment type="caution">
    <text evidence="8">The sequence shown here is derived from an EMBL/GenBank/DDBJ whole genome shotgun (WGS) entry which is preliminary data.</text>
</comment>
<comment type="similarity">
    <text evidence="7">Belongs to the UPF0761 family.</text>
</comment>
<evidence type="ECO:0000256" key="3">
    <source>
        <dbReference type="ARBA" id="ARBA00022519"/>
    </source>
</evidence>
<comment type="subcellular location">
    <subcellularLocation>
        <location evidence="1 7">Cell membrane</location>
        <topology evidence="1 7">Multi-pass membrane protein</topology>
    </subcellularLocation>
</comment>
<gene>
    <name evidence="8" type="ORF">ENE75_05510</name>
</gene>
<feature type="transmembrane region" description="Helical" evidence="7">
    <location>
        <begin position="264"/>
        <end position="285"/>
    </location>
</feature>
<feature type="transmembrane region" description="Helical" evidence="7">
    <location>
        <begin position="112"/>
        <end position="131"/>
    </location>
</feature>
<dbReference type="NCBIfam" id="TIGR00765">
    <property type="entry name" value="yihY_not_rbn"/>
    <property type="match status" value="1"/>
</dbReference>
<dbReference type="InterPro" id="IPR023679">
    <property type="entry name" value="UPF0761_bac"/>
</dbReference>
<evidence type="ECO:0000313" key="8">
    <source>
        <dbReference type="EMBL" id="RVT54307.1"/>
    </source>
</evidence>
<protein>
    <recommendedName>
        <fullName evidence="7">UPF0761 membrane protein ENE75_05510</fullName>
    </recommendedName>
</protein>
<evidence type="ECO:0000313" key="9">
    <source>
        <dbReference type="Proteomes" id="UP000288178"/>
    </source>
</evidence>
<dbReference type="OrthoDB" id="9808671at2"/>
<dbReference type="PANTHER" id="PTHR30213">
    <property type="entry name" value="INNER MEMBRANE PROTEIN YHJD"/>
    <property type="match status" value="1"/>
</dbReference>
<dbReference type="GO" id="GO:0005886">
    <property type="term" value="C:plasma membrane"/>
    <property type="evidence" value="ECO:0007669"/>
    <property type="project" value="UniProtKB-SubCell"/>
</dbReference>
<dbReference type="EMBL" id="SACT01000001">
    <property type="protein sequence ID" value="RVT54307.1"/>
    <property type="molecule type" value="Genomic_DNA"/>
</dbReference>
<dbReference type="SUPFAM" id="SSF46785">
    <property type="entry name" value="Winged helix' DNA-binding domain"/>
    <property type="match status" value="1"/>
</dbReference>
<dbReference type="AlphaFoldDB" id="A0A3S2UBI1"/>
<feature type="transmembrane region" description="Helical" evidence="7">
    <location>
        <begin position="188"/>
        <end position="210"/>
    </location>
</feature>
<evidence type="ECO:0000256" key="6">
    <source>
        <dbReference type="ARBA" id="ARBA00023136"/>
    </source>
</evidence>
<evidence type="ECO:0000256" key="4">
    <source>
        <dbReference type="ARBA" id="ARBA00022692"/>
    </source>
</evidence>
<accession>A0A3S2UBI1</accession>